<comment type="caution">
    <text evidence="1">The sequence shown here is derived from an EMBL/GenBank/DDBJ whole genome shotgun (WGS) entry which is preliminary data.</text>
</comment>
<proteinExistence type="predicted"/>
<name>A0A7W6R3Z0_9HYPH</name>
<dbReference type="Proteomes" id="UP000540909">
    <property type="component" value="Unassembled WGS sequence"/>
</dbReference>
<reference evidence="1 2" key="1">
    <citation type="submission" date="2020-08" db="EMBL/GenBank/DDBJ databases">
        <title>Genomic Encyclopedia of Type Strains, Phase IV (KMG-V): Genome sequencing to study the core and pangenomes of soil and plant-associated prokaryotes.</title>
        <authorList>
            <person name="Whitman W."/>
        </authorList>
    </citation>
    <scope>NUCLEOTIDE SEQUENCE [LARGE SCALE GENOMIC DNA]</scope>
    <source>
        <strain evidence="1 2">SEMIA 4089</strain>
    </source>
</reference>
<evidence type="ECO:0000313" key="2">
    <source>
        <dbReference type="Proteomes" id="UP000540909"/>
    </source>
</evidence>
<evidence type="ECO:0000313" key="1">
    <source>
        <dbReference type="EMBL" id="MBB4236431.1"/>
    </source>
</evidence>
<dbReference type="EMBL" id="JACIFY010000010">
    <property type="protein sequence ID" value="MBB4236431.1"/>
    <property type="molecule type" value="Genomic_DNA"/>
</dbReference>
<sequence length="69" mass="7861">MKTAFELPFSRHPEKRVSDACPVTQAWRGYPLADISSLALRHRPKVLAILMKACFDRGLPSGKRPTKRR</sequence>
<organism evidence="1 2">
    <name type="scientific">Rhizobium esperanzae</name>
    <dbReference type="NCBI Taxonomy" id="1967781"/>
    <lineage>
        <taxon>Bacteria</taxon>
        <taxon>Pseudomonadati</taxon>
        <taxon>Pseudomonadota</taxon>
        <taxon>Alphaproteobacteria</taxon>
        <taxon>Hyphomicrobiales</taxon>
        <taxon>Rhizobiaceae</taxon>
        <taxon>Rhizobium/Agrobacterium group</taxon>
        <taxon>Rhizobium</taxon>
    </lineage>
</organism>
<accession>A0A7W6R3Z0</accession>
<protein>
    <submittedName>
        <fullName evidence="1">Uncharacterized protein</fullName>
    </submittedName>
</protein>
<dbReference type="RefSeq" id="WP_184470919.1">
    <property type="nucleotide sequence ID" value="NZ_JACIFY010000010.1"/>
</dbReference>
<gene>
    <name evidence="1" type="ORF">GGD57_003010</name>
</gene>
<dbReference type="AlphaFoldDB" id="A0A7W6R3Z0"/>